<evidence type="ECO:0000313" key="1">
    <source>
        <dbReference type="EMBL" id="POB00103.1"/>
    </source>
</evidence>
<gene>
    <name evidence="1" type="ORF">C2134_03755</name>
</gene>
<sequence length="119" mass="13869">MRNLLWWSLEFPLKLWFCLLEQGKCQQRYWRSSLFHGTRVCLSPAPLPDKLARISRRGCADGISLYYDSCPARFELWRQACGHLLSPEDANLAWQRCLSRCQQACQDGVVDMGRELSRC</sequence>
<proteinExistence type="predicted"/>
<comment type="caution">
    <text evidence="1">The sequence shown here is derived from an EMBL/GenBank/DDBJ whole genome shotgun (WGS) entry which is preliminary data.</text>
</comment>
<organism evidence="1 2">
    <name type="scientific">Chromobacterium sinusclupearum</name>
    <dbReference type="NCBI Taxonomy" id="2077146"/>
    <lineage>
        <taxon>Bacteria</taxon>
        <taxon>Pseudomonadati</taxon>
        <taxon>Pseudomonadota</taxon>
        <taxon>Betaproteobacteria</taxon>
        <taxon>Neisseriales</taxon>
        <taxon>Chromobacteriaceae</taxon>
        <taxon>Chromobacterium</taxon>
    </lineage>
</organism>
<dbReference type="RefSeq" id="WP_103317615.1">
    <property type="nucleotide sequence ID" value="NZ_PPTF01000014.1"/>
</dbReference>
<reference evidence="1 2" key="1">
    <citation type="submission" date="2018-01" db="EMBL/GenBank/DDBJ databases">
        <title>Genomic Sequence of Chromobacterium MWU13-2610 from wild cranberry bogs within the Cape Cod National Seashore.</title>
        <authorList>
            <person name="O'Hara-Hanley K."/>
            <person name="Soby S."/>
            <person name="Harrison A."/>
        </authorList>
    </citation>
    <scope>NUCLEOTIDE SEQUENCE [LARGE SCALE GENOMIC DNA]</scope>
    <source>
        <strain evidence="1 2">MWU13-2610</strain>
    </source>
</reference>
<dbReference type="AlphaFoldDB" id="A0A2K4MT04"/>
<dbReference type="EMBL" id="PPTF01000014">
    <property type="protein sequence ID" value="POB00103.1"/>
    <property type="molecule type" value="Genomic_DNA"/>
</dbReference>
<keyword evidence="2" id="KW-1185">Reference proteome</keyword>
<evidence type="ECO:0000313" key="2">
    <source>
        <dbReference type="Proteomes" id="UP000236416"/>
    </source>
</evidence>
<accession>A0A2K4MT04</accession>
<dbReference type="Proteomes" id="UP000236416">
    <property type="component" value="Unassembled WGS sequence"/>
</dbReference>
<name>A0A2K4MT04_9NEIS</name>
<protein>
    <submittedName>
        <fullName evidence="1">Uncharacterized protein</fullName>
    </submittedName>
</protein>